<keyword evidence="4" id="KW-1185">Reference proteome</keyword>
<dbReference type="RefSeq" id="WP_114360529.1">
    <property type="nucleotide sequence ID" value="NZ_QRDT01000030.1"/>
</dbReference>
<dbReference type="Proteomes" id="UP000256343">
    <property type="component" value="Unassembled WGS sequence"/>
</dbReference>
<sequence>MTDSLRGFYKAAFETARKKSHGVVFLQDGKIQGGDSTFLYLGTYSQTGVAVAGQLRGVRHSSDHSRLSVFGVEPFEVTFDGVAKDGYVAIEGYAHETPSLSLKVTLTRVDD</sequence>
<reference evidence="2 3" key="1">
    <citation type="submission" date="2017-08" db="EMBL/GenBank/DDBJ databases">
        <authorList>
            <person name="de Groot N.N."/>
        </authorList>
    </citation>
    <scope>NUCLEOTIDE SEQUENCE [LARGE SCALE GENOMIC DNA]</scope>
    <source>
        <strain evidence="2 3">JA575</strain>
    </source>
</reference>
<dbReference type="EMBL" id="QRDT01000030">
    <property type="protein sequence ID" value="RED25801.1"/>
    <property type="molecule type" value="Genomic_DNA"/>
</dbReference>
<dbReference type="InterPro" id="IPR043019">
    <property type="entry name" value="GrlR_sf"/>
</dbReference>
<proteinExistence type="predicted"/>
<evidence type="ECO:0000313" key="2">
    <source>
        <dbReference type="EMBL" id="SSW93129.1"/>
    </source>
</evidence>
<accession>A0A336JXV2</accession>
<dbReference type="Gene3D" id="2.40.128.380">
    <property type="entry name" value="T3SS negative regulator GrlR"/>
    <property type="match status" value="1"/>
</dbReference>
<name>A0A336JXV2_9BRAD</name>
<reference evidence="1 4" key="2">
    <citation type="submission" date="2018-07" db="EMBL/GenBank/DDBJ databases">
        <title>Genomic Encyclopedia of Archaeal and Bacterial Type Strains, Phase II (KMG-II): from individual species to whole genera.</title>
        <authorList>
            <person name="Goeker M."/>
        </authorList>
    </citation>
    <scope>NUCLEOTIDE SEQUENCE [LARGE SCALE GENOMIC DNA]</scope>
    <source>
        <strain evidence="1 4">JA575</strain>
    </source>
</reference>
<dbReference type="Proteomes" id="UP000252631">
    <property type="component" value="Unassembled WGS sequence"/>
</dbReference>
<evidence type="ECO:0000313" key="3">
    <source>
        <dbReference type="Proteomes" id="UP000252631"/>
    </source>
</evidence>
<gene>
    <name evidence="1" type="ORF">BJ125_13035</name>
    <name evidence="2" type="ORF">SAMN05892882_13035</name>
</gene>
<dbReference type="AlphaFoldDB" id="A0A336JXV2"/>
<evidence type="ECO:0000313" key="1">
    <source>
        <dbReference type="EMBL" id="RED25801.1"/>
    </source>
</evidence>
<dbReference type="EMBL" id="UFQQ01000030">
    <property type="protein sequence ID" value="SSW93129.1"/>
    <property type="molecule type" value="Genomic_DNA"/>
</dbReference>
<dbReference type="OrthoDB" id="7856226at2"/>
<evidence type="ECO:0000313" key="4">
    <source>
        <dbReference type="Proteomes" id="UP000256343"/>
    </source>
</evidence>
<organism evidence="2 3">
    <name type="scientific">Rhodopseudomonas pentothenatexigens</name>
    <dbReference type="NCBI Taxonomy" id="999699"/>
    <lineage>
        <taxon>Bacteria</taxon>
        <taxon>Pseudomonadati</taxon>
        <taxon>Pseudomonadota</taxon>
        <taxon>Alphaproteobacteria</taxon>
        <taxon>Hyphomicrobiales</taxon>
        <taxon>Nitrobacteraceae</taxon>
        <taxon>Rhodopseudomonas</taxon>
    </lineage>
</organism>
<protein>
    <submittedName>
        <fullName evidence="2">Type III secretion system (T3SS) negative regulator GrlR</fullName>
    </submittedName>
</protein>